<dbReference type="Pfam" id="PF00169">
    <property type="entry name" value="PH"/>
    <property type="match status" value="1"/>
</dbReference>
<dbReference type="InterPro" id="IPR001849">
    <property type="entry name" value="PH_domain"/>
</dbReference>
<protein>
    <recommendedName>
        <fullName evidence="1">PH domain-containing protein</fullName>
    </recommendedName>
</protein>
<dbReference type="PROSITE" id="PS50003">
    <property type="entry name" value="PH_DOMAIN"/>
    <property type="match status" value="1"/>
</dbReference>
<dbReference type="Proteomes" id="UP000785679">
    <property type="component" value="Unassembled WGS sequence"/>
</dbReference>
<dbReference type="SUPFAM" id="SSF50729">
    <property type="entry name" value="PH domain-like"/>
    <property type="match status" value="1"/>
</dbReference>
<feature type="domain" description="PH" evidence="1">
    <location>
        <begin position="6"/>
        <end position="99"/>
    </location>
</feature>
<evidence type="ECO:0000313" key="2">
    <source>
        <dbReference type="EMBL" id="TNV71951.1"/>
    </source>
</evidence>
<gene>
    <name evidence="2" type="ORF">FGO68_gene10306</name>
</gene>
<evidence type="ECO:0000313" key="3">
    <source>
        <dbReference type="Proteomes" id="UP000785679"/>
    </source>
</evidence>
<proteinExistence type="predicted"/>
<dbReference type="EMBL" id="RRYP01025485">
    <property type="protein sequence ID" value="TNV71951.1"/>
    <property type="molecule type" value="Genomic_DNA"/>
</dbReference>
<accession>A0A8J8NC13</accession>
<comment type="caution">
    <text evidence="2">The sequence shown here is derived from an EMBL/GenBank/DDBJ whole genome shotgun (WGS) entry which is preliminary data.</text>
</comment>
<name>A0A8J8NC13_HALGN</name>
<keyword evidence="3" id="KW-1185">Reference proteome</keyword>
<dbReference type="InterPro" id="IPR011993">
    <property type="entry name" value="PH-like_dom_sf"/>
</dbReference>
<dbReference type="SMART" id="SM00233">
    <property type="entry name" value="PH"/>
    <property type="match status" value="1"/>
</dbReference>
<dbReference type="AlphaFoldDB" id="A0A8J8NC13"/>
<reference evidence="2" key="1">
    <citation type="submission" date="2019-06" db="EMBL/GenBank/DDBJ databases">
        <authorList>
            <person name="Zheng W."/>
        </authorList>
    </citation>
    <scope>NUCLEOTIDE SEQUENCE</scope>
    <source>
        <strain evidence="2">QDHG01</strain>
    </source>
</reference>
<sequence>MNENGPQKVEGMVIIKRKAFWVKRYAKVENQTFSYKKDKNEKVMRAQVDLSKARIKYSNRVASGENFIQLQTADETILMAFESVIEFDKWAIGFQSQQRAAQGGLQQSMLDTSMAVQNNARRGTDDDKQSVMNQSMIRKMRTVALKFSTTFKSEGDTTQAKERQDMTWK</sequence>
<organism evidence="2 3">
    <name type="scientific">Halteria grandinella</name>
    <dbReference type="NCBI Taxonomy" id="5974"/>
    <lineage>
        <taxon>Eukaryota</taxon>
        <taxon>Sar</taxon>
        <taxon>Alveolata</taxon>
        <taxon>Ciliophora</taxon>
        <taxon>Intramacronucleata</taxon>
        <taxon>Spirotrichea</taxon>
        <taxon>Stichotrichia</taxon>
        <taxon>Sporadotrichida</taxon>
        <taxon>Halteriidae</taxon>
        <taxon>Halteria</taxon>
    </lineage>
</organism>
<evidence type="ECO:0000259" key="1">
    <source>
        <dbReference type="PROSITE" id="PS50003"/>
    </source>
</evidence>
<dbReference type="Gene3D" id="2.30.29.30">
    <property type="entry name" value="Pleckstrin-homology domain (PH domain)/Phosphotyrosine-binding domain (PTB)"/>
    <property type="match status" value="1"/>
</dbReference>